<protein>
    <submittedName>
        <fullName evidence="2">Uncharacterized protein</fullName>
    </submittedName>
</protein>
<dbReference type="AlphaFoldDB" id="A0A0F9V1C1"/>
<name>A0A0F9V1C1_9ZZZZ</name>
<gene>
    <name evidence="2" type="ORF">LCGC14_0540000</name>
</gene>
<comment type="caution">
    <text evidence="2">The sequence shown here is derived from an EMBL/GenBank/DDBJ whole genome shotgun (WGS) entry which is preliminary data.</text>
</comment>
<dbReference type="EMBL" id="LAZR01000719">
    <property type="protein sequence ID" value="KKN59673.1"/>
    <property type="molecule type" value="Genomic_DNA"/>
</dbReference>
<evidence type="ECO:0000256" key="1">
    <source>
        <dbReference type="SAM" id="Phobius"/>
    </source>
</evidence>
<feature type="non-terminal residue" evidence="2">
    <location>
        <position position="90"/>
    </location>
</feature>
<feature type="transmembrane region" description="Helical" evidence="1">
    <location>
        <begin position="56"/>
        <end position="76"/>
    </location>
</feature>
<organism evidence="2">
    <name type="scientific">marine sediment metagenome</name>
    <dbReference type="NCBI Taxonomy" id="412755"/>
    <lineage>
        <taxon>unclassified sequences</taxon>
        <taxon>metagenomes</taxon>
        <taxon>ecological metagenomes</taxon>
    </lineage>
</organism>
<feature type="transmembrane region" description="Helical" evidence="1">
    <location>
        <begin position="30"/>
        <end position="50"/>
    </location>
</feature>
<keyword evidence="1" id="KW-0472">Membrane</keyword>
<sequence>MSVLSRIQDGVKGSFHADTVLFPSRKLRGILYGLVFIGLVLVVAGIQVMRDVTADLPIFLLLIGGYSIVLSAVWWIGRASRYIIDREKKR</sequence>
<evidence type="ECO:0000313" key="2">
    <source>
        <dbReference type="EMBL" id="KKN59673.1"/>
    </source>
</evidence>
<reference evidence="2" key="1">
    <citation type="journal article" date="2015" name="Nature">
        <title>Complex archaea that bridge the gap between prokaryotes and eukaryotes.</title>
        <authorList>
            <person name="Spang A."/>
            <person name="Saw J.H."/>
            <person name="Jorgensen S.L."/>
            <person name="Zaremba-Niedzwiedzka K."/>
            <person name="Martijn J."/>
            <person name="Lind A.E."/>
            <person name="van Eijk R."/>
            <person name="Schleper C."/>
            <person name="Guy L."/>
            <person name="Ettema T.J."/>
        </authorList>
    </citation>
    <scope>NUCLEOTIDE SEQUENCE</scope>
</reference>
<proteinExistence type="predicted"/>
<keyword evidence="1" id="KW-1133">Transmembrane helix</keyword>
<keyword evidence="1" id="KW-0812">Transmembrane</keyword>
<accession>A0A0F9V1C1</accession>